<reference evidence="3 4" key="1">
    <citation type="submission" date="2021-01" db="EMBL/GenBank/DDBJ databases">
        <title>Whole genome shotgun sequence of Planotetraspora mira NBRC 15435.</title>
        <authorList>
            <person name="Komaki H."/>
            <person name="Tamura T."/>
        </authorList>
    </citation>
    <scope>NUCLEOTIDE SEQUENCE [LARGE SCALE GENOMIC DNA]</scope>
    <source>
        <strain evidence="3 4">NBRC 15435</strain>
    </source>
</reference>
<dbReference type="Proteomes" id="UP000650628">
    <property type="component" value="Unassembled WGS sequence"/>
</dbReference>
<keyword evidence="1" id="KW-0732">Signal</keyword>
<proteinExistence type="predicted"/>
<protein>
    <recommendedName>
        <fullName evidence="2">Phosphodiester glycosidase domain-containing protein</fullName>
    </recommendedName>
</protein>
<feature type="chain" id="PRO_5035240669" description="Phosphodiester glycosidase domain-containing protein" evidence="1">
    <location>
        <begin position="24"/>
        <end position="519"/>
    </location>
</feature>
<evidence type="ECO:0000256" key="1">
    <source>
        <dbReference type="SAM" id="SignalP"/>
    </source>
</evidence>
<feature type="domain" description="Phosphodiester glycosidase" evidence="2">
    <location>
        <begin position="341"/>
        <end position="516"/>
    </location>
</feature>
<organism evidence="3 4">
    <name type="scientific">Planotetraspora mira</name>
    <dbReference type="NCBI Taxonomy" id="58121"/>
    <lineage>
        <taxon>Bacteria</taxon>
        <taxon>Bacillati</taxon>
        <taxon>Actinomycetota</taxon>
        <taxon>Actinomycetes</taxon>
        <taxon>Streptosporangiales</taxon>
        <taxon>Streptosporangiaceae</taxon>
        <taxon>Planotetraspora</taxon>
    </lineage>
</organism>
<evidence type="ECO:0000313" key="4">
    <source>
        <dbReference type="Proteomes" id="UP000650628"/>
    </source>
</evidence>
<dbReference type="PANTHER" id="PTHR40446:SF2">
    <property type="entry name" value="N-ACETYLGLUCOSAMINE-1-PHOSPHODIESTER ALPHA-N-ACETYLGLUCOSAMINIDASE"/>
    <property type="match status" value="1"/>
</dbReference>
<dbReference type="InterPro" id="IPR018711">
    <property type="entry name" value="NAGPA"/>
</dbReference>
<feature type="signal peptide" evidence="1">
    <location>
        <begin position="1"/>
        <end position="23"/>
    </location>
</feature>
<dbReference type="Pfam" id="PF09992">
    <property type="entry name" value="NAGPA"/>
    <property type="match status" value="1"/>
</dbReference>
<sequence>MRRHLIVGTATVALTMITLSAFASSFSPLPGPRYALRLLPEIPGLAGLPAAPPPTALPTAALPTTGFPLGSAKAPKVVSERVVPGIESFTLTHGTSTDGYTVSVVARGKDAFSEATARAQALAVEEAGYSPSIVKFTEPAVADHPAADFWTVRIGAWPLGKMTEAAHVVKRLKKAGITAKVDFGGDDGFQTSGPWTIRVLMIDPRSFHGTFRSSLGAGVAARETVSAMAASADAVAAVNGGFFDIHTLKDFRGDPTGISVVDGDLLSEAVPGRTGLVLAGRRARVTELSSSVVAASDDGAKLEVGGLNRVARADELVMYTEELGRATPSDHGAEVVLDASGEVLRPRRPGAPVPHGTRVLHGSGTAADWLTEHAATGMTVDVTAKVTDLRTGQVVPLTSETSIIGGGIGLVRDGRTSITAAKDGMANVNMIVRRHPRTLAGVTASGELVIAVVDGRAPGTSVGASFFESAELMRWLGARDAISLDGGGSSTMVVDGKVVNHPSDGAERGVGDALLIVGK</sequence>
<evidence type="ECO:0000259" key="2">
    <source>
        <dbReference type="Pfam" id="PF09992"/>
    </source>
</evidence>
<gene>
    <name evidence="3" type="ORF">Pmi06nite_68130</name>
</gene>
<dbReference type="PANTHER" id="PTHR40446">
    <property type="entry name" value="N-ACETYLGLUCOSAMINE-1-PHOSPHODIESTER ALPHA-N-ACETYLGLUCOSAMINIDASE"/>
    <property type="match status" value="1"/>
</dbReference>
<dbReference type="AlphaFoldDB" id="A0A8J3TVR7"/>
<dbReference type="EMBL" id="BOOO01000039">
    <property type="protein sequence ID" value="GII33371.1"/>
    <property type="molecule type" value="Genomic_DNA"/>
</dbReference>
<name>A0A8J3TVR7_9ACTN</name>
<dbReference type="RefSeq" id="WP_203957207.1">
    <property type="nucleotide sequence ID" value="NZ_BOOO01000039.1"/>
</dbReference>
<accession>A0A8J3TVR7</accession>
<keyword evidence="4" id="KW-1185">Reference proteome</keyword>
<comment type="caution">
    <text evidence="3">The sequence shown here is derived from an EMBL/GenBank/DDBJ whole genome shotgun (WGS) entry which is preliminary data.</text>
</comment>
<evidence type="ECO:0000313" key="3">
    <source>
        <dbReference type="EMBL" id="GII33371.1"/>
    </source>
</evidence>